<reference evidence="1 2" key="1">
    <citation type="submission" date="2024-02" db="EMBL/GenBank/DDBJ databases">
        <title>Discinaceae phylogenomics.</title>
        <authorList>
            <person name="Dirks A.C."/>
            <person name="James T.Y."/>
        </authorList>
    </citation>
    <scope>NUCLEOTIDE SEQUENCE [LARGE SCALE GENOMIC DNA]</scope>
    <source>
        <strain evidence="1 2">ACD0624</strain>
    </source>
</reference>
<sequence>MNLLADGTPRSKLKCGMVGKLVTAAAAAIAENVILVTENTRLRKRAMTAEEKQKSKSRKHLSKGRVISAEVVVRLKLAAVAKKQLLTEKTARMLEKKRAKDTKVLARSVRGRSKGILVIIDDEIQSSDSSESFDSSDSTDSSETSDTIYLARDRTILAVLATLASSRTRAGRAHAAAMGRGGGSS</sequence>
<comment type="caution">
    <text evidence="1">The sequence shown here is derived from an EMBL/GenBank/DDBJ whole genome shotgun (WGS) entry which is preliminary data.</text>
</comment>
<proteinExistence type="predicted"/>
<keyword evidence="2" id="KW-1185">Reference proteome</keyword>
<accession>A0ABR3G433</accession>
<protein>
    <submittedName>
        <fullName evidence="1">Uncharacterized protein</fullName>
    </submittedName>
</protein>
<dbReference type="EMBL" id="JBBBZM010000420">
    <property type="protein sequence ID" value="KAL0630689.1"/>
    <property type="molecule type" value="Genomic_DNA"/>
</dbReference>
<evidence type="ECO:0000313" key="1">
    <source>
        <dbReference type="EMBL" id="KAL0630689.1"/>
    </source>
</evidence>
<gene>
    <name evidence="1" type="ORF">Q9L58_010463</name>
</gene>
<evidence type="ECO:0000313" key="2">
    <source>
        <dbReference type="Proteomes" id="UP001447188"/>
    </source>
</evidence>
<organism evidence="1 2">
    <name type="scientific">Discina gigas</name>
    <dbReference type="NCBI Taxonomy" id="1032678"/>
    <lineage>
        <taxon>Eukaryota</taxon>
        <taxon>Fungi</taxon>
        <taxon>Dikarya</taxon>
        <taxon>Ascomycota</taxon>
        <taxon>Pezizomycotina</taxon>
        <taxon>Pezizomycetes</taxon>
        <taxon>Pezizales</taxon>
        <taxon>Discinaceae</taxon>
        <taxon>Discina</taxon>
    </lineage>
</organism>
<dbReference type="Proteomes" id="UP001447188">
    <property type="component" value="Unassembled WGS sequence"/>
</dbReference>
<name>A0ABR3G433_9PEZI</name>